<feature type="region of interest" description="Disordered" evidence="9">
    <location>
        <begin position="848"/>
        <end position="877"/>
    </location>
</feature>
<evidence type="ECO:0000256" key="2">
    <source>
        <dbReference type="ARBA" id="ARBA00022771"/>
    </source>
</evidence>
<dbReference type="Gene3D" id="3.60.10.10">
    <property type="entry name" value="Endonuclease/exonuclease/phosphatase"/>
    <property type="match status" value="1"/>
</dbReference>
<evidence type="ECO:0000256" key="1">
    <source>
        <dbReference type="ARBA" id="ARBA00022723"/>
    </source>
</evidence>
<dbReference type="AlphaFoldDB" id="A0A1I8F1Q2"/>
<evidence type="ECO:0000256" key="8">
    <source>
        <dbReference type="ARBA" id="ARBA00023242"/>
    </source>
</evidence>
<evidence type="ECO:0000259" key="10">
    <source>
        <dbReference type="PROSITE" id="PS51030"/>
    </source>
</evidence>
<dbReference type="PANTHER" id="PTHR24083">
    <property type="entry name" value="NUCLEAR HORMONE RECEPTOR"/>
    <property type="match status" value="1"/>
</dbReference>
<keyword evidence="3" id="KW-0862">Zinc</keyword>
<keyword evidence="6" id="KW-0804">Transcription</keyword>
<dbReference type="GO" id="GO:0003700">
    <property type="term" value="F:DNA-binding transcription factor activity"/>
    <property type="evidence" value="ECO:0007669"/>
    <property type="project" value="InterPro"/>
</dbReference>
<organism evidence="11 12">
    <name type="scientific">Macrostomum lignano</name>
    <dbReference type="NCBI Taxonomy" id="282301"/>
    <lineage>
        <taxon>Eukaryota</taxon>
        <taxon>Metazoa</taxon>
        <taxon>Spiralia</taxon>
        <taxon>Lophotrochozoa</taxon>
        <taxon>Platyhelminthes</taxon>
        <taxon>Rhabditophora</taxon>
        <taxon>Macrostomorpha</taxon>
        <taxon>Macrostomida</taxon>
        <taxon>Macrostomidae</taxon>
        <taxon>Macrostomum</taxon>
    </lineage>
</organism>
<evidence type="ECO:0000313" key="12">
    <source>
        <dbReference type="WBParaSite" id="maker-unitig_10252-snap-gene-0.2-mRNA-1"/>
    </source>
</evidence>
<dbReference type="InterPro" id="IPR035500">
    <property type="entry name" value="NHR-like_dom_sf"/>
</dbReference>
<feature type="region of interest" description="Disordered" evidence="9">
    <location>
        <begin position="681"/>
        <end position="739"/>
    </location>
</feature>
<dbReference type="InterPro" id="IPR000536">
    <property type="entry name" value="Nucl_hrmn_rcpt_lig-bd"/>
</dbReference>
<keyword evidence="5" id="KW-0238">DNA-binding</keyword>
<keyword evidence="4" id="KW-0805">Transcription regulation</keyword>
<accession>A0A1I8F1Q2</accession>
<dbReference type="Pfam" id="PF00105">
    <property type="entry name" value="zf-C4"/>
    <property type="match status" value="1"/>
</dbReference>
<proteinExistence type="predicted"/>
<feature type="region of interest" description="Disordered" evidence="9">
    <location>
        <begin position="281"/>
        <end position="315"/>
    </location>
</feature>
<evidence type="ECO:0000256" key="7">
    <source>
        <dbReference type="ARBA" id="ARBA00023170"/>
    </source>
</evidence>
<feature type="compositionally biased region" description="Basic and acidic residues" evidence="9">
    <location>
        <begin position="43"/>
        <end position="58"/>
    </location>
</feature>
<dbReference type="PROSITE" id="PS51030">
    <property type="entry name" value="NUCLEAR_REC_DBD_2"/>
    <property type="match status" value="1"/>
</dbReference>
<name>A0A1I8F1Q2_9PLAT</name>
<evidence type="ECO:0000256" key="6">
    <source>
        <dbReference type="ARBA" id="ARBA00023163"/>
    </source>
</evidence>
<evidence type="ECO:0000256" key="9">
    <source>
        <dbReference type="SAM" id="MobiDB-lite"/>
    </source>
</evidence>
<reference evidence="12" key="1">
    <citation type="submission" date="2016-11" db="UniProtKB">
        <authorList>
            <consortium name="WormBaseParasite"/>
        </authorList>
    </citation>
    <scope>IDENTIFICATION</scope>
</reference>
<keyword evidence="7" id="KW-0675">Receptor</keyword>
<keyword evidence="11" id="KW-1185">Reference proteome</keyword>
<keyword evidence="2" id="KW-0863">Zinc-finger</keyword>
<keyword evidence="8" id="KW-0539">Nucleus</keyword>
<feature type="region of interest" description="Disordered" evidence="9">
    <location>
        <begin position="396"/>
        <end position="427"/>
    </location>
</feature>
<feature type="domain" description="Nuclear receptor" evidence="10">
    <location>
        <begin position="322"/>
        <end position="375"/>
    </location>
</feature>
<dbReference type="InterPro" id="IPR050274">
    <property type="entry name" value="Nuclear_hormone_rcpt_NR2"/>
</dbReference>
<dbReference type="SUPFAM" id="SSF48508">
    <property type="entry name" value="Nuclear receptor ligand-binding domain"/>
    <property type="match status" value="1"/>
</dbReference>
<feature type="compositionally biased region" description="Low complexity" evidence="9">
    <location>
        <begin position="848"/>
        <end position="863"/>
    </location>
</feature>
<dbReference type="Gene3D" id="1.10.565.10">
    <property type="entry name" value="Retinoid X Receptor"/>
    <property type="match status" value="1"/>
</dbReference>
<evidence type="ECO:0000256" key="3">
    <source>
        <dbReference type="ARBA" id="ARBA00022833"/>
    </source>
</evidence>
<sequence>MATPVRGSYSDALHQSFLAKAGAALAGPAAGCQAAGPALAAHRGELSSESDFETRDSNSDSGSADDADQRRFIDAFRQRHPDRRDAYTCWCSRTGARQTNYGNRIDYVLVSHKPGGPAAGLRHPARWCPAPTLSGAGRPVDGYPLSAPPDQPLPVVGRRSPAGIPPVSEEYSDFSGAMARRSAGAEATAKQEPPPASLKKRKQPQQQPAAKRRQASLSSFFAKADPTPEVAAPAADSSVEKGRRGIRSKRSVSASTASAVNWRQLLTGPEKPPLCRGHAKRLQREESHRGRRFWHSPPGIRHRATAPDADAAADPGDRLPAGCKGFFKRTVRKSLRYTCRDSRRCRIDKRQRNRCQYCRYMKCLAAGMQREAVQEERNRLAGGDRLAGRALRRRVPERHTPAADLLPLPPAGRSRRCRSPVSGSFARSPLESDELRRRLLDAEAAWEAASTGAEVAALASSSSPSCQSEPTAQLADAIRHLRPERLELACLKAAVLLKPEVPGLRCPELVSRARQQVYQTLELHCSAQPGRYCRLLLRLPALRSCSLRCCHLPEPPPLSLLAEALAASAAVEEVWHRARRYRRCRGSCRRRRVKRRELSLFYASSWQEDLAGAAAAAAVMPRSAGPQRRLPEPAWPKLTALLCAPLPFICIYFYFPERVNYSYLNTAVTCKDSSAQLPSGFISPAAPQSATAACPRHRLQSRQPPEAPRPRRPAAGEQPPEGEAQQQQQRQQQRVVDEQQRRLAGARLQDRVVGGRRLQMATIQRLAKFARPLHSQHDAEKSAATIVSAAAVASTTVEAVYTADTATGSASPTPLTAASASSRAAFMTMPARKPAAALGDVCDYAGSRPATTRPPLTATRLTASSAPPERSLGRKSSPLELAMSGCSARCALKAEDRSSHRPARKGISVPKTMQLRFRRLRVGSRTPRSRTAARERRRRTVFELPGVGAIRL</sequence>
<dbReference type="SUPFAM" id="SSF56219">
    <property type="entry name" value="DNase I-like"/>
    <property type="match status" value="1"/>
</dbReference>
<dbReference type="SUPFAM" id="SSF57716">
    <property type="entry name" value="Glucocorticoid receptor-like (DNA-binding domain)"/>
    <property type="match status" value="1"/>
</dbReference>
<protein>
    <submittedName>
        <fullName evidence="12">Nuclear receptor domain-containing protein</fullName>
    </submittedName>
</protein>
<evidence type="ECO:0000256" key="5">
    <source>
        <dbReference type="ARBA" id="ARBA00023125"/>
    </source>
</evidence>
<feature type="compositionally biased region" description="Basic residues" evidence="9">
    <location>
        <begin position="289"/>
        <end position="304"/>
    </location>
</feature>
<evidence type="ECO:0000313" key="11">
    <source>
        <dbReference type="Proteomes" id="UP000095280"/>
    </source>
</evidence>
<keyword evidence="1" id="KW-0479">Metal-binding</keyword>
<dbReference type="GO" id="GO:0008270">
    <property type="term" value="F:zinc ion binding"/>
    <property type="evidence" value="ECO:0007669"/>
    <property type="project" value="UniProtKB-KW"/>
</dbReference>
<dbReference type="InterPro" id="IPR036691">
    <property type="entry name" value="Endo/exonu/phosph_ase_sf"/>
</dbReference>
<dbReference type="GO" id="GO:0004519">
    <property type="term" value="F:endonuclease activity"/>
    <property type="evidence" value="ECO:0007669"/>
    <property type="project" value="InterPro"/>
</dbReference>
<dbReference type="PRINTS" id="PR00047">
    <property type="entry name" value="STROIDFINGER"/>
</dbReference>
<dbReference type="InterPro" id="IPR001628">
    <property type="entry name" value="Znf_hrmn_rcpt"/>
</dbReference>
<feature type="region of interest" description="Disordered" evidence="9">
    <location>
        <begin position="43"/>
        <end position="71"/>
    </location>
</feature>
<dbReference type="SMART" id="SM00399">
    <property type="entry name" value="ZnF_C4"/>
    <property type="match status" value="1"/>
</dbReference>
<feature type="region of interest" description="Disordered" evidence="9">
    <location>
        <begin position="139"/>
        <end position="254"/>
    </location>
</feature>
<dbReference type="Gene3D" id="3.30.50.10">
    <property type="entry name" value="Erythroid Transcription Factor GATA-1, subunit A"/>
    <property type="match status" value="1"/>
</dbReference>
<dbReference type="PROSITE" id="PS00728">
    <property type="entry name" value="AP_NUCLEASE_F1_3"/>
    <property type="match status" value="1"/>
</dbReference>
<dbReference type="InterPro" id="IPR013088">
    <property type="entry name" value="Znf_NHR/GATA"/>
</dbReference>
<dbReference type="Proteomes" id="UP000095280">
    <property type="component" value="Unplaced"/>
</dbReference>
<dbReference type="GO" id="GO:0006281">
    <property type="term" value="P:DNA repair"/>
    <property type="evidence" value="ECO:0007669"/>
    <property type="project" value="InterPro"/>
</dbReference>
<feature type="compositionally biased region" description="Low complexity" evidence="9">
    <location>
        <begin position="306"/>
        <end position="315"/>
    </location>
</feature>
<dbReference type="GO" id="GO:0043565">
    <property type="term" value="F:sequence-specific DNA binding"/>
    <property type="evidence" value="ECO:0007669"/>
    <property type="project" value="InterPro"/>
</dbReference>
<dbReference type="Pfam" id="PF00104">
    <property type="entry name" value="Hormone_recep"/>
    <property type="match status" value="1"/>
</dbReference>
<evidence type="ECO:0000256" key="4">
    <source>
        <dbReference type="ARBA" id="ARBA00023015"/>
    </source>
</evidence>
<dbReference type="WBParaSite" id="maker-unitig_10252-snap-gene-0.2-mRNA-1">
    <property type="protein sequence ID" value="maker-unitig_10252-snap-gene-0.2-mRNA-1"/>
    <property type="gene ID" value="maker-unitig_10252-snap-gene-0.2"/>
</dbReference>
<feature type="compositionally biased region" description="Low complexity" evidence="9">
    <location>
        <begin position="713"/>
        <end position="734"/>
    </location>
</feature>
<dbReference type="InterPro" id="IPR020848">
    <property type="entry name" value="AP_endonuclease_F1_CS"/>
</dbReference>